<organism evidence="1">
    <name type="scientific">mine drainage metagenome</name>
    <dbReference type="NCBI Taxonomy" id="410659"/>
    <lineage>
        <taxon>unclassified sequences</taxon>
        <taxon>metagenomes</taxon>
        <taxon>ecological metagenomes</taxon>
    </lineage>
</organism>
<protein>
    <submittedName>
        <fullName evidence="1">Uncharacterized protein</fullName>
    </submittedName>
</protein>
<name>E6PFM0_9ZZZZ</name>
<sequence length="101" mass="10924">MKKTIFTSGKINVTGLMDQIALSALPATIQPEFPLIVGILWKGVATLQEVTLRLRAPSGDVKDFMAPALSSQHDTQFQAIDLSAEISRGASSTRDTKRAPR</sequence>
<evidence type="ECO:0000313" key="2">
    <source>
        <dbReference type="EMBL" id="CBH75457.1"/>
    </source>
</evidence>
<dbReference type="EMBL" id="CABL01000007">
    <property type="protein sequence ID" value="CBH75257.1"/>
    <property type="molecule type" value="Genomic_DNA"/>
</dbReference>
<gene>
    <name evidence="2" type="ORF">CARN1_1474</name>
    <name evidence="1" type="ORF">CARN1_1478</name>
</gene>
<proteinExistence type="predicted"/>
<accession>E6PFM0</accession>
<dbReference type="AlphaFoldDB" id="E6PFM0"/>
<comment type="caution">
    <text evidence="1">The sequence shown here is derived from an EMBL/GenBank/DDBJ whole genome shotgun (WGS) entry which is preliminary data.</text>
</comment>
<dbReference type="EMBL" id="CABL01000008">
    <property type="protein sequence ID" value="CBH75457.1"/>
    <property type="molecule type" value="Genomic_DNA"/>
</dbReference>
<reference evidence="1" key="1">
    <citation type="submission" date="2009-10" db="EMBL/GenBank/DDBJ databases">
        <title>Diversity of trophic interactions inside an arsenic-rich microbial ecosystem.</title>
        <authorList>
            <person name="Bertin P.N."/>
            <person name="Heinrich-Salmeron A."/>
            <person name="Pelletier E."/>
            <person name="Goulhen-Chollet F."/>
            <person name="Arsene-Ploetze F."/>
            <person name="Gallien S."/>
            <person name="Calteau A."/>
            <person name="Vallenet D."/>
            <person name="Casiot C."/>
            <person name="Chane-Woon-Ming B."/>
            <person name="Giloteaux L."/>
            <person name="Barakat M."/>
            <person name="Bonnefoy V."/>
            <person name="Bruneel O."/>
            <person name="Chandler M."/>
            <person name="Cleiss J."/>
            <person name="Duran R."/>
            <person name="Elbaz-Poulichet F."/>
            <person name="Fonknechten N."/>
            <person name="Lauga B."/>
            <person name="Mornico D."/>
            <person name="Ortet P."/>
            <person name="Schaeffer C."/>
            <person name="Siguier P."/>
            <person name="Alexander Thil Smith A."/>
            <person name="Van Dorsselaer A."/>
            <person name="Weissenbach J."/>
            <person name="Medigue C."/>
            <person name="Le Paslier D."/>
        </authorList>
    </citation>
    <scope>NUCLEOTIDE SEQUENCE</scope>
</reference>
<evidence type="ECO:0000313" key="1">
    <source>
        <dbReference type="EMBL" id="CBH75257.1"/>
    </source>
</evidence>